<dbReference type="InterPro" id="IPR037083">
    <property type="entry name" value="NgoMIV_sf"/>
</dbReference>
<dbReference type="Pfam" id="PF09015">
    <property type="entry name" value="NgoMIV_restric"/>
    <property type="match status" value="2"/>
</dbReference>
<dbReference type="CDD" id="cd22340">
    <property type="entry name" value="NgoMIV-like"/>
    <property type="match status" value="1"/>
</dbReference>
<dbReference type="OrthoDB" id="5504137at2"/>
<dbReference type="GO" id="GO:0009036">
    <property type="term" value="F:type II site-specific deoxyribonuclease activity"/>
    <property type="evidence" value="ECO:0007669"/>
    <property type="project" value="InterPro"/>
</dbReference>
<dbReference type="Proteomes" id="UP000198981">
    <property type="component" value="Unassembled WGS sequence"/>
</dbReference>
<evidence type="ECO:0000313" key="2">
    <source>
        <dbReference type="Proteomes" id="UP000198981"/>
    </source>
</evidence>
<dbReference type="RefSeq" id="WP_092806588.1">
    <property type="nucleotide sequence ID" value="NZ_FMUH01000006.1"/>
</dbReference>
<dbReference type="SUPFAM" id="SSF52980">
    <property type="entry name" value="Restriction endonuclease-like"/>
    <property type="match status" value="1"/>
</dbReference>
<name>A0A1G4YSN6_9ACTN</name>
<dbReference type="InterPro" id="IPR015105">
    <property type="entry name" value="NgoMIV"/>
</dbReference>
<dbReference type="Gene3D" id="3.40.50.10010">
    <property type="entry name" value="Type-2 restriction enzyme NgoMIV"/>
    <property type="match status" value="2"/>
</dbReference>
<gene>
    <name evidence="1" type="ORF">SAMN03159343_3422</name>
</gene>
<dbReference type="EMBL" id="FMUH01000006">
    <property type="protein sequence ID" value="SCX56463.1"/>
    <property type="molecule type" value="Genomic_DNA"/>
</dbReference>
<dbReference type="InterPro" id="IPR011335">
    <property type="entry name" value="Restrct_endonuc-II-like"/>
</dbReference>
<organism evidence="1 2">
    <name type="scientific">Klenkia marina</name>
    <dbReference type="NCBI Taxonomy" id="1960309"/>
    <lineage>
        <taxon>Bacteria</taxon>
        <taxon>Bacillati</taxon>
        <taxon>Actinomycetota</taxon>
        <taxon>Actinomycetes</taxon>
        <taxon>Geodermatophilales</taxon>
        <taxon>Geodermatophilaceae</taxon>
        <taxon>Klenkia</taxon>
    </lineage>
</organism>
<dbReference type="AlphaFoldDB" id="A0A1G4YSN6"/>
<dbReference type="GO" id="GO:0009307">
    <property type="term" value="P:DNA restriction-modification system"/>
    <property type="evidence" value="ECO:0007669"/>
    <property type="project" value="InterPro"/>
</dbReference>
<protein>
    <submittedName>
        <fullName evidence="1">NgoMIV restriction enzyme</fullName>
    </submittedName>
</protein>
<reference evidence="2" key="1">
    <citation type="submission" date="2016-10" db="EMBL/GenBank/DDBJ databases">
        <authorList>
            <person name="Varghese N."/>
            <person name="Submissions S."/>
        </authorList>
    </citation>
    <scope>NUCLEOTIDE SEQUENCE [LARGE SCALE GENOMIC DNA]</scope>
    <source>
        <strain evidence="2">DSM 45722</strain>
    </source>
</reference>
<evidence type="ECO:0000313" key="1">
    <source>
        <dbReference type="EMBL" id="SCX56463.1"/>
    </source>
</evidence>
<proteinExistence type="predicted"/>
<accession>A0A1G4YSN6</accession>
<sequence length="245" mass="27551">MAAPFAQRLYGWRPNGYPNVSDKNNPTSVELAAGVNHSLEVTRVSHEKGQTLGSNLEAAVWVDLRAELQEADKSRKWRVSRNVVISDFDQFAHLAEAQNAVDRYPVLRTALGMDYLIKLDVAVSVASPRPHAARDMLHAAISCKWSIRSDRVQNTRHEFLKMVHNRRARTPHLICVTAEPLPSRLAAIARGTGEVDATYHIAFWELHKEAMALPSGNPERGIWQELTLQGRLLPYENLVDTLLYS</sequence>
<keyword evidence="2" id="KW-1185">Reference proteome</keyword>